<keyword evidence="2" id="KW-1185">Reference proteome</keyword>
<dbReference type="Proteomes" id="UP000829354">
    <property type="component" value="Chromosome V"/>
</dbReference>
<gene>
    <name evidence="1" type="ORF">L5515_009544</name>
</gene>
<accession>A0AAE9F4F9</accession>
<proteinExistence type="predicted"/>
<organism evidence="1 2">
    <name type="scientific">Caenorhabditis briggsae</name>
    <dbReference type="NCBI Taxonomy" id="6238"/>
    <lineage>
        <taxon>Eukaryota</taxon>
        <taxon>Metazoa</taxon>
        <taxon>Ecdysozoa</taxon>
        <taxon>Nematoda</taxon>
        <taxon>Chromadorea</taxon>
        <taxon>Rhabditida</taxon>
        <taxon>Rhabditina</taxon>
        <taxon>Rhabditomorpha</taxon>
        <taxon>Rhabditoidea</taxon>
        <taxon>Rhabditidae</taxon>
        <taxon>Peloderinae</taxon>
        <taxon>Caenorhabditis</taxon>
    </lineage>
</organism>
<dbReference type="AlphaFoldDB" id="A0AAE9F4F9"/>
<evidence type="ECO:0000313" key="1">
    <source>
        <dbReference type="EMBL" id="UMM37934.1"/>
    </source>
</evidence>
<evidence type="ECO:0000313" key="2">
    <source>
        <dbReference type="Proteomes" id="UP000829354"/>
    </source>
</evidence>
<name>A0AAE9F4F9_CAEBR</name>
<reference evidence="1 2" key="1">
    <citation type="submission" date="2022-04" db="EMBL/GenBank/DDBJ databases">
        <title>Chromosome-level reference genomes for two strains of Caenorhabditis briggsae: an improved platform for comparative genomics.</title>
        <authorList>
            <person name="Stevens L."/>
            <person name="Andersen E."/>
        </authorList>
    </citation>
    <scope>NUCLEOTIDE SEQUENCE [LARGE SCALE GENOMIC DNA]</scope>
    <source>
        <strain evidence="1">VX34</strain>
        <tissue evidence="1">Whole-organism</tissue>
    </source>
</reference>
<sequence>MVCSEDLLMLKEAFLSSSSFQKFILKYKYFDENVDLQLLFGEPDLIDRDTWSFPYPDSDESLRLVHYDNRVFDFSKILNRCMVEHSLPLLDSSLPDSVLPLEEENLDYPKLH</sequence>
<protein>
    <submittedName>
        <fullName evidence="1">Uncharacterized protein</fullName>
    </submittedName>
</protein>
<dbReference type="EMBL" id="CP092624">
    <property type="protein sequence ID" value="UMM37934.1"/>
    <property type="molecule type" value="Genomic_DNA"/>
</dbReference>